<reference evidence="2 3" key="1">
    <citation type="submission" date="2019-02" db="EMBL/GenBank/DDBJ databases">
        <title>Deep-cultivation of Planctomycetes and their phenomic and genomic characterization uncovers novel biology.</title>
        <authorList>
            <person name="Wiegand S."/>
            <person name="Jogler M."/>
            <person name="Boedeker C."/>
            <person name="Pinto D."/>
            <person name="Vollmers J."/>
            <person name="Rivas-Marin E."/>
            <person name="Kohn T."/>
            <person name="Peeters S.H."/>
            <person name="Heuer A."/>
            <person name="Rast P."/>
            <person name="Oberbeckmann S."/>
            <person name="Bunk B."/>
            <person name="Jeske O."/>
            <person name="Meyerdierks A."/>
            <person name="Storesund J.E."/>
            <person name="Kallscheuer N."/>
            <person name="Luecker S."/>
            <person name="Lage O.M."/>
            <person name="Pohl T."/>
            <person name="Merkel B.J."/>
            <person name="Hornburger P."/>
            <person name="Mueller R.-W."/>
            <person name="Bruemmer F."/>
            <person name="Labrenz M."/>
            <person name="Spormann A.M."/>
            <person name="Op Den Camp H."/>
            <person name="Overmann J."/>
            <person name="Amann R."/>
            <person name="Jetten M.S.M."/>
            <person name="Mascher T."/>
            <person name="Medema M.H."/>
            <person name="Devos D.P."/>
            <person name="Kaster A.-K."/>
            <person name="Ovreas L."/>
            <person name="Rohde M."/>
            <person name="Galperin M.Y."/>
            <person name="Jogler C."/>
        </authorList>
    </citation>
    <scope>NUCLEOTIDE SEQUENCE [LARGE SCALE GENOMIC DNA]</scope>
    <source>
        <strain evidence="2 3">Pan14r</strain>
    </source>
</reference>
<accession>A0A5C5Y1B4</accession>
<dbReference type="PANTHER" id="PTHR33608">
    <property type="entry name" value="BLL2464 PROTEIN"/>
    <property type="match status" value="1"/>
</dbReference>
<keyword evidence="3" id="KW-1185">Reference proteome</keyword>
<dbReference type="PANTHER" id="PTHR33608:SF12">
    <property type="entry name" value="DUF58 DOMAIN-CONTAINING PROTEIN"/>
    <property type="match status" value="1"/>
</dbReference>
<sequence length="310" mass="34961">MVNDARTTVSLDELMQLKADARGFTFSQTQPAGSLLAGRHSSRIRGRGLAFEELRHYQQGDDIRLIDWKATARMRSAQVRVYTEERERPTLVLVDQRRPMFFGSRRTVKSVVAAEMAALASWKTLDSGDRVGGLVFNENQIVEVRPHRSESRLFQLFGQVVSMNQRLADDGDEMPSAADQVSINDVLRKACQLAKHDHLVFLISDLDGADDQTRRLATELASHNDVIVIAVYDPLGIRLTGAPGMLASDRGTVWQIPEGRQFHDDFREAFQRLLDHWRDVFRSLRIPIVPICTADDVPGQVRAMFGSRGY</sequence>
<dbReference type="AlphaFoldDB" id="A0A5C5Y1B4"/>
<dbReference type="InterPro" id="IPR002881">
    <property type="entry name" value="DUF58"/>
</dbReference>
<gene>
    <name evidence="2" type="ORF">Pan14r_12140</name>
</gene>
<dbReference type="Pfam" id="PF01882">
    <property type="entry name" value="DUF58"/>
    <property type="match status" value="1"/>
</dbReference>
<dbReference type="EMBL" id="SJPL01000001">
    <property type="protein sequence ID" value="TWT68930.1"/>
    <property type="molecule type" value="Genomic_DNA"/>
</dbReference>
<dbReference type="Proteomes" id="UP000317238">
    <property type="component" value="Unassembled WGS sequence"/>
</dbReference>
<feature type="domain" description="DUF58" evidence="1">
    <location>
        <begin position="53"/>
        <end position="271"/>
    </location>
</feature>
<comment type="caution">
    <text evidence="2">The sequence shown here is derived from an EMBL/GenBank/DDBJ whole genome shotgun (WGS) entry which is preliminary data.</text>
</comment>
<evidence type="ECO:0000259" key="1">
    <source>
        <dbReference type="Pfam" id="PF01882"/>
    </source>
</evidence>
<evidence type="ECO:0000313" key="2">
    <source>
        <dbReference type="EMBL" id="TWT68930.1"/>
    </source>
</evidence>
<evidence type="ECO:0000313" key="3">
    <source>
        <dbReference type="Proteomes" id="UP000317238"/>
    </source>
</evidence>
<organism evidence="2 3">
    <name type="scientific">Crateriforma conspicua</name>
    <dbReference type="NCBI Taxonomy" id="2527996"/>
    <lineage>
        <taxon>Bacteria</taxon>
        <taxon>Pseudomonadati</taxon>
        <taxon>Planctomycetota</taxon>
        <taxon>Planctomycetia</taxon>
        <taxon>Planctomycetales</taxon>
        <taxon>Planctomycetaceae</taxon>
        <taxon>Crateriforma</taxon>
    </lineage>
</organism>
<proteinExistence type="predicted"/>
<protein>
    <recommendedName>
        <fullName evidence="1">DUF58 domain-containing protein</fullName>
    </recommendedName>
</protein>
<dbReference type="RefSeq" id="WP_146438590.1">
    <property type="nucleotide sequence ID" value="NZ_SJPL01000001.1"/>
</dbReference>
<name>A0A5C5Y1B4_9PLAN</name>
<dbReference type="OrthoDB" id="9780819at2"/>